<dbReference type="AlphaFoldDB" id="A0A8S3AY63"/>
<reference evidence="1" key="1">
    <citation type="submission" date="2021-02" db="EMBL/GenBank/DDBJ databases">
        <authorList>
            <person name="Nowell W R."/>
        </authorList>
    </citation>
    <scope>NUCLEOTIDE SEQUENCE</scope>
</reference>
<name>A0A8S3AY63_9BILA</name>
<sequence>MRALDQNVSTLAAQTLNSYQIQNEDGTLDREEPFIARCMSCLNECVNSLDDLSSLRTINRISVLLRTHLELFMRRYSYVI</sequence>
<protein>
    <submittedName>
        <fullName evidence="1">Uncharacterized protein</fullName>
    </submittedName>
</protein>
<organism evidence="1 2">
    <name type="scientific">Rotaria magnacalcarata</name>
    <dbReference type="NCBI Taxonomy" id="392030"/>
    <lineage>
        <taxon>Eukaryota</taxon>
        <taxon>Metazoa</taxon>
        <taxon>Spiralia</taxon>
        <taxon>Gnathifera</taxon>
        <taxon>Rotifera</taxon>
        <taxon>Eurotatoria</taxon>
        <taxon>Bdelloidea</taxon>
        <taxon>Philodinida</taxon>
        <taxon>Philodinidae</taxon>
        <taxon>Rotaria</taxon>
    </lineage>
</organism>
<evidence type="ECO:0000313" key="1">
    <source>
        <dbReference type="EMBL" id="CAF4774948.1"/>
    </source>
</evidence>
<proteinExistence type="predicted"/>
<accession>A0A8S3AY63</accession>
<evidence type="ECO:0000313" key="2">
    <source>
        <dbReference type="Proteomes" id="UP000676336"/>
    </source>
</evidence>
<dbReference type="EMBL" id="CAJOBI010142664">
    <property type="protein sequence ID" value="CAF4774948.1"/>
    <property type="molecule type" value="Genomic_DNA"/>
</dbReference>
<dbReference type="Proteomes" id="UP000676336">
    <property type="component" value="Unassembled WGS sequence"/>
</dbReference>
<feature type="non-terminal residue" evidence="1">
    <location>
        <position position="80"/>
    </location>
</feature>
<comment type="caution">
    <text evidence="1">The sequence shown here is derived from an EMBL/GenBank/DDBJ whole genome shotgun (WGS) entry which is preliminary data.</text>
</comment>
<gene>
    <name evidence="1" type="ORF">SMN809_LOCUS46093</name>
</gene>